<dbReference type="Pfam" id="PF07690">
    <property type="entry name" value="MFS_1"/>
    <property type="match status" value="1"/>
</dbReference>
<feature type="transmembrane region" description="Helical" evidence="6">
    <location>
        <begin position="476"/>
        <end position="497"/>
    </location>
</feature>
<feature type="transmembrane region" description="Helical" evidence="6">
    <location>
        <begin position="197"/>
        <end position="220"/>
    </location>
</feature>
<dbReference type="Gene3D" id="1.20.1250.20">
    <property type="entry name" value="MFS general substrate transporter like domains"/>
    <property type="match status" value="1"/>
</dbReference>
<keyword evidence="8" id="KW-1185">Reference proteome</keyword>
<accession>A0A8H6JGC8</accession>
<evidence type="ECO:0000256" key="3">
    <source>
        <dbReference type="ARBA" id="ARBA00022989"/>
    </source>
</evidence>
<organism evidence="7 8">
    <name type="scientific">Colletotrichum musicola</name>
    <dbReference type="NCBI Taxonomy" id="2175873"/>
    <lineage>
        <taxon>Eukaryota</taxon>
        <taxon>Fungi</taxon>
        <taxon>Dikarya</taxon>
        <taxon>Ascomycota</taxon>
        <taxon>Pezizomycotina</taxon>
        <taxon>Sordariomycetes</taxon>
        <taxon>Hypocreomycetidae</taxon>
        <taxon>Glomerellales</taxon>
        <taxon>Glomerellaceae</taxon>
        <taxon>Colletotrichum</taxon>
        <taxon>Colletotrichum orchidearum species complex</taxon>
    </lineage>
</organism>
<feature type="transmembrane region" description="Helical" evidence="6">
    <location>
        <begin position="452"/>
        <end position="469"/>
    </location>
</feature>
<gene>
    <name evidence="7" type="ORF">CMUS01_13011</name>
</gene>
<keyword evidence="4 6" id="KW-0472">Membrane</keyword>
<dbReference type="OrthoDB" id="5215911at2759"/>
<keyword evidence="2 6" id="KW-0812">Transmembrane</keyword>
<dbReference type="PANTHER" id="PTHR23502">
    <property type="entry name" value="MAJOR FACILITATOR SUPERFAMILY"/>
    <property type="match status" value="1"/>
</dbReference>
<feature type="transmembrane region" description="Helical" evidence="6">
    <location>
        <begin position="139"/>
        <end position="159"/>
    </location>
</feature>
<comment type="caution">
    <text evidence="7">The sequence shown here is derived from an EMBL/GenBank/DDBJ whole genome shotgun (WGS) entry which is preliminary data.</text>
</comment>
<dbReference type="EMBL" id="WIGM01000781">
    <property type="protein sequence ID" value="KAF6812649.1"/>
    <property type="molecule type" value="Genomic_DNA"/>
</dbReference>
<feature type="transmembrane region" description="Helical" evidence="6">
    <location>
        <begin position="226"/>
        <end position="247"/>
    </location>
</feature>
<evidence type="ECO:0000313" key="8">
    <source>
        <dbReference type="Proteomes" id="UP000639643"/>
    </source>
</evidence>
<feature type="region of interest" description="Disordered" evidence="5">
    <location>
        <begin position="1"/>
        <end position="35"/>
    </location>
</feature>
<dbReference type="AlphaFoldDB" id="A0A8H6JGC8"/>
<dbReference type="InterPro" id="IPR011701">
    <property type="entry name" value="MFS"/>
</dbReference>
<reference evidence="7" key="1">
    <citation type="journal article" date="2020" name="Phytopathology">
        <title>Genome Sequence Resources of Colletotrichum truncatum, C. plurivorum, C. musicola, and C. sojae: Four Species Pathogenic to Soybean (Glycine max).</title>
        <authorList>
            <person name="Rogerio F."/>
            <person name="Boufleur T.R."/>
            <person name="Ciampi-Guillardi M."/>
            <person name="Sukno S.A."/>
            <person name="Thon M.R."/>
            <person name="Massola Junior N.S."/>
            <person name="Baroncelli R."/>
        </authorList>
    </citation>
    <scope>NUCLEOTIDE SEQUENCE</scope>
    <source>
        <strain evidence="7">LFN0074</strain>
    </source>
</reference>
<keyword evidence="3 6" id="KW-1133">Transmembrane helix</keyword>
<dbReference type="GO" id="GO:0022857">
    <property type="term" value="F:transmembrane transporter activity"/>
    <property type="evidence" value="ECO:0007669"/>
    <property type="project" value="InterPro"/>
</dbReference>
<evidence type="ECO:0000256" key="4">
    <source>
        <dbReference type="ARBA" id="ARBA00023136"/>
    </source>
</evidence>
<dbReference type="GO" id="GO:0005886">
    <property type="term" value="C:plasma membrane"/>
    <property type="evidence" value="ECO:0007669"/>
    <property type="project" value="TreeGrafter"/>
</dbReference>
<feature type="transmembrane region" description="Helical" evidence="6">
    <location>
        <begin position="69"/>
        <end position="92"/>
    </location>
</feature>
<feature type="transmembrane region" description="Helical" evidence="6">
    <location>
        <begin position="113"/>
        <end position="133"/>
    </location>
</feature>
<dbReference type="Proteomes" id="UP000639643">
    <property type="component" value="Unassembled WGS sequence"/>
</dbReference>
<evidence type="ECO:0000256" key="6">
    <source>
        <dbReference type="SAM" id="Phobius"/>
    </source>
</evidence>
<proteinExistence type="predicted"/>
<evidence type="ECO:0000256" key="1">
    <source>
        <dbReference type="ARBA" id="ARBA00004141"/>
    </source>
</evidence>
<protein>
    <submittedName>
        <fullName evidence="7">Major facilitator superfamily transporter</fullName>
    </submittedName>
</protein>
<feature type="transmembrane region" description="Helical" evidence="6">
    <location>
        <begin position="509"/>
        <end position="532"/>
    </location>
</feature>
<feature type="transmembrane region" description="Helical" evidence="6">
    <location>
        <begin position="329"/>
        <end position="350"/>
    </location>
</feature>
<evidence type="ECO:0000313" key="7">
    <source>
        <dbReference type="EMBL" id="KAF6812649.1"/>
    </source>
</evidence>
<evidence type="ECO:0000256" key="5">
    <source>
        <dbReference type="SAM" id="MobiDB-lite"/>
    </source>
</evidence>
<name>A0A8H6JGC8_9PEZI</name>
<feature type="compositionally biased region" description="Basic and acidic residues" evidence="5">
    <location>
        <begin position="1"/>
        <end position="33"/>
    </location>
</feature>
<feature type="transmembrane region" description="Helical" evidence="6">
    <location>
        <begin position="412"/>
        <end position="432"/>
    </location>
</feature>
<sequence length="549" mass="60159">MSETSTGKDDRPQVDMVESSERVTHAKHHEEAQAHGTVQLLQGGSVVLIPTPSPDPKDPLNLPPWHKSLIILIVGSYSAVAVLGTSGLGAVFPSVLREYAPSEAHRATDLLTYPTLFMGIGNLFSMPLCAAVGRRPIFLASLALMLISGLWCAFSGASLSSHIAGRDFFSLAAGQSEALAPYVVEEIHFLHERGAKLSWFIGVQTVGTAGLFVATAYMVPAWGLKWWYLTISFINAVILVLAFFFAVETKYDRPGDADRGAVHLTLDAQGRPNKSGDRELVFQVTTRENHVLQPEVFGSRTWRHDLRVFHSSPRWSQAVIFYQETLQALCLPSMLWMLLLNGTFLGIYVYQASTFATILTSPPYGFKFDLLGWVQLVQVLDCVVLVPILGYGSDLLARKMSTWRSGVFQPEYRLIILSIPIISAILSCVIYGQAGAHPSRWHWMAVVAPYHLGYFAFLGANLVGITYAIDSFPGKAGPLLLVICAGRGFISFGLSYATVPLIDLTGYDGAMNIFSIIAGVLGAGAVPAYVWGDRVRMWATRRFWPEAVV</sequence>
<dbReference type="InterPro" id="IPR036259">
    <property type="entry name" value="MFS_trans_sf"/>
</dbReference>
<dbReference type="PANTHER" id="PTHR23502:SF164">
    <property type="entry name" value="MAJOR FACILITATOR SUPERFAMILY (MFS) PROFILE DOMAIN-CONTAINING PROTEIN"/>
    <property type="match status" value="1"/>
</dbReference>
<feature type="transmembrane region" description="Helical" evidence="6">
    <location>
        <begin position="370"/>
        <end position="391"/>
    </location>
</feature>
<comment type="subcellular location">
    <subcellularLocation>
        <location evidence="1">Membrane</location>
        <topology evidence="1">Multi-pass membrane protein</topology>
    </subcellularLocation>
</comment>
<evidence type="ECO:0000256" key="2">
    <source>
        <dbReference type="ARBA" id="ARBA00022692"/>
    </source>
</evidence>
<dbReference type="SUPFAM" id="SSF103473">
    <property type="entry name" value="MFS general substrate transporter"/>
    <property type="match status" value="1"/>
</dbReference>